<name>E3LAX7_PUCGT</name>
<dbReference type="InParanoid" id="E3LAX7"/>
<keyword evidence="2" id="KW-1185">Reference proteome</keyword>
<dbReference type="GeneID" id="10534993"/>
<reference key="1">
    <citation type="submission" date="2007-01" db="EMBL/GenBank/DDBJ databases">
        <title>The Genome Sequence of Puccinia graminis f. sp. tritici Strain CRL 75-36-700-3.</title>
        <authorList>
            <consortium name="The Broad Institute Genome Sequencing Platform"/>
            <person name="Birren B."/>
            <person name="Lander E."/>
            <person name="Galagan J."/>
            <person name="Nusbaum C."/>
            <person name="Devon K."/>
            <person name="Cuomo C."/>
            <person name="Jaffe D."/>
            <person name="Butler J."/>
            <person name="Alvarez P."/>
            <person name="Gnerre S."/>
            <person name="Grabherr M."/>
            <person name="Mauceli E."/>
            <person name="Brockman W."/>
            <person name="Young S."/>
            <person name="LaButti K."/>
            <person name="Sykes S."/>
            <person name="DeCaprio D."/>
            <person name="Crawford M."/>
            <person name="Koehrsen M."/>
            <person name="Engels R."/>
            <person name="Montgomery P."/>
            <person name="Pearson M."/>
            <person name="Howarth C."/>
            <person name="Larson L."/>
            <person name="White J."/>
            <person name="Zeng Q."/>
            <person name="Kodira C."/>
            <person name="Yandava C."/>
            <person name="Alvarado L."/>
            <person name="O'Leary S."/>
            <person name="Szabo L."/>
            <person name="Dean R."/>
            <person name="Schein J."/>
        </authorList>
    </citation>
    <scope>NUCLEOTIDE SEQUENCE</scope>
    <source>
        <strain>CRL 75-36-700-3</strain>
    </source>
</reference>
<gene>
    <name evidence="1" type="ORF">PGTG_19671</name>
</gene>
<dbReference type="VEuPathDB" id="FungiDB:PGTG_19671"/>
<dbReference type="AlphaFoldDB" id="E3LAX7"/>
<dbReference type="HOGENOM" id="CLU_2185254_0_0_1"/>
<evidence type="ECO:0000313" key="2">
    <source>
        <dbReference type="Proteomes" id="UP000008783"/>
    </source>
</evidence>
<evidence type="ECO:0000313" key="1">
    <source>
        <dbReference type="EMBL" id="EFP93702.1"/>
    </source>
</evidence>
<protein>
    <submittedName>
        <fullName evidence="1">Uncharacterized protein</fullName>
    </submittedName>
</protein>
<accession>E3LAX7</accession>
<reference evidence="2" key="2">
    <citation type="journal article" date="2011" name="Proc. Natl. Acad. Sci. U.S.A.">
        <title>Obligate biotrophy features unraveled by the genomic analysis of rust fungi.</title>
        <authorList>
            <person name="Duplessis S."/>
            <person name="Cuomo C.A."/>
            <person name="Lin Y.-C."/>
            <person name="Aerts A."/>
            <person name="Tisserant E."/>
            <person name="Veneault-Fourrey C."/>
            <person name="Joly D.L."/>
            <person name="Hacquard S."/>
            <person name="Amselem J."/>
            <person name="Cantarel B.L."/>
            <person name="Chiu R."/>
            <person name="Coutinho P.M."/>
            <person name="Feau N."/>
            <person name="Field M."/>
            <person name="Frey P."/>
            <person name="Gelhaye E."/>
            <person name="Goldberg J."/>
            <person name="Grabherr M.G."/>
            <person name="Kodira C.D."/>
            <person name="Kohler A."/>
            <person name="Kuees U."/>
            <person name="Lindquist E.A."/>
            <person name="Lucas S.M."/>
            <person name="Mago R."/>
            <person name="Mauceli E."/>
            <person name="Morin E."/>
            <person name="Murat C."/>
            <person name="Pangilinan J.L."/>
            <person name="Park R."/>
            <person name="Pearson M."/>
            <person name="Quesneville H."/>
            <person name="Rouhier N."/>
            <person name="Sakthikumar S."/>
            <person name="Salamov A.A."/>
            <person name="Schmutz J."/>
            <person name="Selles B."/>
            <person name="Shapiro H."/>
            <person name="Tanguay P."/>
            <person name="Tuskan G.A."/>
            <person name="Henrissat B."/>
            <person name="Van de Peer Y."/>
            <person name="Rouze P."/>
            <person name="Ellis J.G."/>
            <person name="Dodds P.N."/>
            <person name="Schein J.E."/>
            <person name="Zhong S."/>
            <person name="Hamelin R.C."/>
            <person name="Grigoriev I.V."/>
            <person name="Szabo L.J."/>
            <person name="Martin F."/>
        </authorList>
    </citation>
    <scope>NUCLEOTIDE SEQUENCE [LARGE SCALE GENOMIC DNA]</scope>
    <source>
        <strain evidence="2">CRL 75-36-700-3 / race SCCL</strain>
    </source>
</reference>
<organism evidence="1 2">
    <name type="scientific">Puccinia graminis f. sp. tritici (strain CRL 75-36-700-3 / race SCCL)</name>
    <name type="common">Black stem rust fungus</name>
    <dbReference type="NCBI Taxonomy" id="418459"/>
    <lineage>
        <taxon>Eukaryota</taxon>
        <taxon>Fungi</taxon>
        <taxon>Dikarya</taxon>
        <taxon>Basidiomycota</taxon>
        <taxon>Pucciniomycotina</taxon>
        <taxon>Pucciniomycetes</taxon>
        <taxon>Pucciniales</taxon>
        <taxon>Pucciniaceae</taxon>
        <taxon>Puccinia</taxon>
    </lineage>
</organism>
<dbReference type="Proteomes" id="UP000008783">
    <property type="component" value="Unassembled WGS sequence"/>
</dbReference>
<sequence>MTVQGDSASNAGRRQDQHEEEVMYLTVPERPNAANNERVAKQLTSAFTKMSLDLKGGPSAGLQSQERTTAMTFTARWLPLLMESLSKWVVSQVLQEVWQGCHFSGCLGM</sequence>
<proteinExistence type="predicted"/>
<dbReference type="EMBL" id="DS178404">
    <property type="protein sequence ID" value="EFP93702.1"/>
    <property type="molecule type" value="Genomic_DNA"/>
</dbReference>
<dbReference type="RefSeq" id="XP_003338121.1">
    <property type="nucleotide sequence ID" value="XM_003338073.1"/>
</dbReference>
<dbReference type="KEGG" id="pgr:PGTG_19671"/>